<proteinExistence type="predicted"/>
<evidence type="ECO:0000313" key="1">
    <source>
        <dbReference type="EMBL" id="QQO10363.1"/>
    </source>
</evidence>
<protein>
    <submittedName>
        <fullName evidence="1">Uncharacterized protein</fullName>
    </submittedName>
</protein>
<evidence type="ECO:0000313" key="2">
    <source>
        <dbReference type="Proteomes" id="UP000595917"/>
    </source>
</evidence>
<reference evidence="1" key="1">
    <citation type="submission" date="2021-01" db="EMBL/GenBank/DDBJ databases">
        <title>Description of Breznakiella homolactica.</title>
        <authorList>
            <person name="Song Y."/>
            <person name="Brune A."/>
        </authorList>
    </citation>
    <scope>NUCLEOTIDE SEQUENCE</scope>
    <source>
        <strain evidence="1">RmG30</strain>
    </source>
</reference>
<name>A0A7T7XQ66_9SPIR</name>
<sequence length="185" mass="21048">MQDNEFNELVVKMEKIAEIVNKFSNSELQSDVYNRLISCLNIITVEDKKKTPVPPTPQAVKKQKAPRKKGAKYTPKIIKTLNLSPQGKVSFSDFIIKKKPQSNEDKYPVVVYYLENILKESPVTIDHVFTVFRLVKEWKEPRNLIAGITVAGSRKGTLDTADYNDLKTTPAGRNFVEHELPKSND</sequence>
<dbReference type="KEGG" id="bhc:JFL75_05445"/>
<dbReference type="Proteomes" id="UP000595917">
    <property type="component" value="Chromosome"/>
</dbReference>
<accession>A0A7T7XQ66</accession>
<keyword evidence="2" id="KW-1185">Reference proteome</keyword>
<gene>
    <name evidence="1" type="ORF">JFL75_05445</name>
</gene>
<dbReference type="RefSeq" id="WP_215627667.1">
    <property type="nucleotide sequence ID" value="NZ_CP067089.2"/>
</dbReference>
<organism evidence="1 2">
    <name type="scientific">Breznakiella homolactica</name>
    <dbReference type="NCBI Taxonomy" id="2798577"/>
    <lineage>
        <taxon>Bacteria</taxon>
        <taxon>Pseudomonadati</taxon>
        <taxon>Spirochaetota</taxon>
        <taxon>Spirochaetia</taxon>
        <taxon>Spirochaetales</taxon>
        <taxon>Breznakiellaceae</taxon>
        <taxon>Breznakiella</taxon>
    </lineage>
</organism>
<dbReference type="EMBL" id="CP067089">
    <property type="protein sequence ID" value="QQO10363.1"/>
    <property type="molecule type" value="Genomic_DNA"/>
</dbReference>
<dbReference type="AlphaFoldDB" id="A0A7T7XQ66"/>